<keyword evidence="3" id="KW-0963">Cytoplasm</keyword>
<evidence type="ECO:0000256" key="2">
    <source>
        <dbReference type="ARBA" id="ARBA00023239"/>
    </source>
</evidence>
<dbReference type="UniPathway" id="UPA00223">
    <property type="reaction ID" value="UER01007"/>
</dbReference>
<evidence type="ECO:0000256" key="3">
    <source>
        <dbReference type="HAMAP-Rule" id="MF_00743"/>
    </source>
</evidence>
<organism evidence="6 7">
    <name type="scientific">Deinococcus proteolyticus (strain ATCC 35074 / DSM 20540 / JCM 6276 / NBRC 101906 / NCIMB 13154 / VKM Ac-1939 / CCM 2703 / MRP)</name>
    <dbReference type="NCBI Taxonomy" id="693977"/>
    <lineage>
        <taxon>Bacteria</taxon>
        <taxon>Thermotogati</taxon>
        <taxon>Deinococcota</taxon>
        <taxon>Deinococci</taxon>
        <taxon>Deinococcales</taxon>
        <taxon>Deinococcaceae</taxon>
        <taxon>Deinococcus</taxon>
    </lineage>
</organism>
<evidence type="ECO:0000313" key="6">
    <source>
        <dbReference type="EMBL" id="ADY26880.1"/>
    </source>
</evidence>
<keyword evidence="7" id="KW-1185">Reference proteome</keyword>
<dbReference type="GO" id="GO:0006108">
    <property type="term" value="P:malate metabolic process"/>
    <property type="evidence" value="ECO:0007669"/>
    <property type="project" value="TreeGrafter"/>
</dbReference>
<dbReference type="Gene3D" id="1.10.275.10">
    <property type="entry name" value="Fumarase/aspartase (N-terminal domain)"/>
    <property type="match status" value="1"/>
</dbReference>
<dbReference type="FunFam" id="1.10.40.30:FF:000002">
    <property type="entry name" value="Fumarate hydratase class II"/>
    <property type="match status" value="1"/>
</dbReference>
<dbReference type="SUPFAM" id="SSF48557">
    <property type="entry name" value="L-aspartase-like"/>
    <property type="match status" value="1"/>
</dbReference>
<dbReference type="GO" id="GO:0004333">
    <property type="term" value="F:fumarate hydratase activity"/>
    <property type="evidence" value="ECO:0007669"/>
    <property type="project" value="UniProtKB-UniRule"/>
</dbReference>
<dbReference type="KEGG" id="dpt:Deipr_1747"/>
<comment type="miscellaneous">
    <text evidence="3">There are 2 substrate-binding sites: the catalytic A site, and the non-catalytic B site that may play a role in the transfer of substrate or product between the active site and the solvent. Alternatively, the B site may bind allosteric effectors.</text>
</comment>
<evidence type="ECO:0000313" key="7">
    <source>
        <dbReference type="Proteomes" id="UP000007718"/>
    </source>
</evidence>
<dbReference type="InterPro" id="IPR005677">
    <property type="entry name" value="Fum_hydII"/>
</dbReference>
<dbReference type="InterPro" id="IPR024083">
    <property type="entry name" value="Fumarase/histidase_N"/>
</dbReference>
<name>F0RL88_DEIPM</name>
<dbReference type="EMBL" id="CP002536">
    <property type="protein sequence ID" value="ADY26880.1"/>
    <property type="molecule type" value="Genomic_DNA"/>
</dbReference>
<dbReference type="STRING" id="693977.Deipr_1747"/>
<dbReference type="Proteomes" id="UP000007718">
    <property type="component" value="Chromosome"/>
</dbReference>
<dbReference type="EC" id="4.2.1.2" evidence="3"/>
<dbReference type="AlphaFoldDB" id="F0RL88"/>
<comment type="subcellular location">
    <subcellularLocation>
        <location evidence="3">Cytoplasm</location>
    </subcellularLocation>
</comment>
<comment type="catalytic activity">
    <reaction evidence="3">
        <text>(S)-malate = fumarate + H2O</text>
        <dbReference type="Rhea" id="RHEA:12460"/>
        <dbReference type="ChEBI" id="CHEBI:15377"/>
        <dbReference type="ChEBI" id="CHEBI:15589"/>
        <dbReference type="ChEBI" id="CHEBI:29806"/>
        <dbReference type="EC" id="4.2.1.2"/>
    </reaction>
</comment>
<dbReference type="InterPro" id="IPR008948">
    <property type="entry name" value="L-Aspartase-like"/>
</dbReference>
<proteinExistence type="inferred from homology"/>
<dbReference type="InterPro" id="IPR020557">
    <property type="entry name" value="Fumarate_lyase_CS"/>
</dbReference>
<feature type="binding site" evidence="3">
    <location>
        <begin position="220"/>
        <end position="222"/>
    </location>
    <ligand>
        <name>substrate</name>
    </ligand>
</feature>
<comment type="similarity">
    <text evidence="1 3">Belongs to the class-II fumarase/aspartase family. Fumarase subfamily.</text>
</comment>
<feature type="site" description="Important for catalytic activity" evidence="3">
    <location>
        <position position="412"/>
    </location>
</feature>
<feature type="binding site" evidence="3">
    <location>
        <begin position="179"/>
        <end position="181"/>
    </location>
    <ligand>
        <name>substrate</name>
    </ligand>
</feature>
<dbReference type="HAMAP" id="MF_00743">
    <property type="entry name" value="FumaraseC"/>
    <property type="match status" value="1"/>
</dbReference>
<dbReference type="FunFam" id="1.20.200.10:FF:000001">
    <property type="entry name" value="Fumarate hydratase, mitochondrial"/>
    <property type="match status" value="1"/>
</dbReference>
<reference evidence="6 7" key="2">
    <citation type="journal article" date="2012" name="Stand. Genomic Sci.">
        <title>Complete genome sequence of the orange-red pigmented, radioresistant Deinococcus proteolyticus type strain (MRP(T)).</title>
        <authorList>
            <person name="Copeland A."/>
            <person name="Zeytun A."/>
            <person name="Yassawong M."/>
            <person name="Nolan M."/>
            <person name="Lucas S."/>
            <person name="Hammon N."/>
            <person name="Deshpande S."/>
            <person name="Cheng J.F."/>
            <person name="Han C."/>
            <person name="Tapia R."/>
            <person name="Goodwin L.A."/>
            <person name="Pitluck S."/>
            <person name="Mavromatis K."/>
            <person name="Liolios K."/>
            <person name="Pagani I."/>
            <person name="Ivanova N."/>
            <person name="Mikhailova N."/>
            <person name="Pati A."/>
            <person name="Chen A."/>
            <person name="Palaniappan K."/>
            <person name="Land M."/>
            <person name="Hauser L."/>
            <person name="Jeffries C.D."/>
            <person name="Brambilla E.M."/>
            <person name="Rohde M."/>
            <person name="Sikorski J."/>
            <person name="Pukall R."/>
            <person name="Goker M."/>
            <person name="Detter J.C."/>
            <person name="Woyke T."/>
            <person name="Bristow J."/>
            <person name="Eisen J.A."/>
            <person name="Markowitz V."/>
            <person name="Hugenholtz P."/>
            <person name="Kyrpides N.C."/>
            <person name="Klenk H.P."/>
            <person name="Lapidus A."/>
        </authorList>
    </citation>
    <scope>NUCLEOTIDE SEQUENCE [LARGE SCALE GENOMIC DNA]</scope>
    <source>
        <strain evidence="7">ATCC 35074 / DSM 20540 / JCM 6276 / NBRC 101906 / NCIMB 13154 / VKM Ac-1939 / CCM 2703 / MRP</strain>
    </source>
</reference>
<gene>
    <name evidence="3" type="primary">fumC</name>
    <name evidence="6" type="ordered locus">Deipr_1747</name>
</gene>
<protein>
    <recommendedName>
        <fullName evidence="3">Fumarate hydratase class II</fullName>
        <shortName evidence="3">Fumarase C</shortName>
        <ecNumber evidence="3">4.2.1.2</ecNumber>
    </recommendedName>
    <alternativeName>
        <fullName evidence="3">Aerobic fumarase</fullName>
    </alternativeName>
    <alternativeName>
        <fullName evidence="3">Iron-independent fumarase</fullName>
    </alternativeName>
</protein>
<dbReference type="GO" id="GO:0006099">
    <property type="term" value="P:tricarboxylic acid cycle"/>
    <property type="evidence" value="ECO:0007669"/>
    <property type="project" value="UniProtKB-UniRule"/>
</dbReference>
<dbReference type="NCBIfam" id="NF008909">
    <property type="entry name" value="PRK12273.1"/>
    <property type="match status" value="1"/>
</dbReference>
<dbReference type="PROSITE" id="PS00163">
    <property type="entry name" value="FUMARATE_LYASES"/>
    <property type="match status" value="1"/>
</dbReference>
<dbReference type="InterPro" id="IPR000362">
    <property type="entry name" value="Fumarate_lyase_fam"/>
</dbReference>
<dbReference type="InterPro" id="IPR018951">
    <property type="entry name" value="Fumarase_C_C"/>
</dbReference>
<evidence type="ECO:0000259" key="5">
    <source>
        <dbReference type="Pfam" id="PF10415"/>
    </source>
</evidence>
<dbReference type="CDD" id="cd01362">
    <property type="entry name" value="Fumarase_classII"/>
    <property type="match status" value="1"/>
</dbReference>
<evidence type="ECO:0000256" key="1">
    <source>
        <dbReference type="ARBA" id="ARBA00009084"/>
    </source>
</evidence>
<dbReference type="PANTHER" id="PTHR11444">
    <property type="entry name" value="ASPARTATEAMMONIA/ARGININOSUCCINATE/ADENYLOSUCCINATE LYASE"/>
    <property type="match status" value="1"/>
</dbReference>
<feature type="domain" description="Fumarate lyase N-terminal" evidence="4">
    <location>
        <begin position="91"/>
        <end position="423"/>
    </location>
</feature>
<dbReference type="Pfam" id="PF00206">
    <property type="entry name" value="Lyase_1"/>
    <property type="match status" value="1"/>
</dbReference>
<dbReference type="PANTHER" id="PTHR11444:SF1">
    <property type="entry name" value="FUMARATE HYDRATASE, MITOCHONDRIAL"/>
    <property type="match status" value="1"/>
</dbReference>
<dbReference type="PRINTS" id="PR00149">
    <property type="entry name" value="FUMRATELYASE"/>
</dbReference>
<dbReference type="FunFam" id="1.10.275.10:FF:000001">
    <property type="entry name" value="Fumarate hydratase, mitochondrial"/>
    <property type="match status" value="1"/>
</dbReference>
<dbReference type="Gene3D" id="1.20.200.10">
    <property type="entry name" value="Fumarase/aspartase (Central domain)"/>
    <property type="match status" value="1"/>
</dbReference>
<keyword evidence="3" id="KW-0816">Tricarboxylic acid cycle</keyword>
<feature type="binding site" description="in site B" evidence="3">
    <location>
        <begin position="210"/>
        <end position="213"/>
    </location>
    <ligand>
        <name>substrate</name>
    </ligand>
</feature>
<sequence>MQPVGSDNCGVHPLSSAAELNPHATRDPDLLAQMLFALYEAAPQSWLPGMTSYEEARSALRRSVELLEPPPTWRPTIGIMTKIRQESDTMGTLEVDASKYWGAQTERSIHNFPIGRDTFVWGRPVIRALGILKKGAAQANAELGELPQDIADLIVQAADEVISGKLDEHFPLVVFQTGSGTQSNMNANEVISNRAIEIAGGEMGSKSPVHPNDHVNRGQSSNDTFPTAMHIAVVLELNERLYGSVGKLRDTLHAKAEEYKDLVKVGRTHLQDATPITLGQEIGGWVAQLDYALAEVKHAEQGLLDLAIGGTAVGTGLNAHPQFGDLAAKKYEAETGYKFRSAENKFAALSAHDALVQTSAALRTLAGALMKMANDVRWLASGPRNGIGEINIPENEPGSSIMPGKVNPTQSEAMTMVATRVFGNDATVAFAGSQGNFQLNVFKPVMVHAVLESIRLIADACLAFNDNCAVGIEPNEAKIKENLDKNLMQVTALNRHIGYDKAAAIAKNAHKKGISLKESALELGHVTEEEFAQWVVPLDMTHS</sequence>
<dbReference type="HOGENOM" id="CLU_021594_4_1_0"/>
<dbReference type="eggNOG" id="COG0114">
    <property type="taxonomic scope" value="Bacteria"/>
</dbReference>
<dbReference type="NCBIfam" id="TIGR00979">
    <property type="entry name" value="fumC_II"/>
    <property type="match status" value="1"/>
</dbReference>
<comment type="pathway">
    <text evidence="3">Carbohydrate metabolism; tricarboxylic acid cycle; (S)-malate from fumarate: step 1/1.</text>
</comment>
<dbReference type="Gene3D" id="1.10.40.30">
    <property type="entry name" value="Fumarase/aspartase (C-terminal domain)"/>
    <property type="match status" value="1"/>
</dbReference>
<dbReference type="Pfam" id="PF10415">
    <property type="entry name" value="FumaraseC_C"/>
    <property type="match status" value="1"/>
</dbReference>
<feature type="binding site" evidence="3">
    <location>
        <begin position="405"/>
        <end position="407"/>
    </location>
    <ligand>
        <name>substrate</name>
    </ligand>
</feature>
<dbReference type="PRINTS" id="PR00145">
    <property type="entry name" value="ARGSUCLYASE"/>
</dbReference>
<feature type="domain" description="Fumarase C C-terminal" evidence="5">
    <location>
        <begin position="490"/>
        <end position="542"/>
    </location>
</feature>
<dbReference type="GO" id="GO:0006106">
    <property type="term" value="P:fumarate metabolic process"/>
    <property type="evidence" value="ECO:0007669"/>
    <property type="project" value="InterPro"/>
</dbReference>
<evidence type="ECO:0000259" key="4">
    <source>
        <dbReference type="Pfam" id="PF00206"/>
    </source>
</evidence>
<accession>F0RL88</accession>
<comment type="function">
    <text evidence="3">Involved in the TCA cycle. Catalyzes the stereospecific interconversion of fumarate to L-malate.</text>
</comment>
<feature type="binding site" evidence="3">
    <location>
        <position position="268"/>
    </location>
    <ligand>
        <name>substrate</name>
    </ligand>
</feature>
<feature type="binding site" evidence="3">
    <location>
        <position position="400"/>
    </location>
    <ligand>
        <name>substrate</name>
    </ligand>
</feature>
<dbReference type="GO" id="GO:0005737">
    <property type="term" value="C:cytoplasm"/>
    <property type="evidence" value="ECO:0007669"/>
    <property type="project" value="UniProtKB-SubCell"/>
</dbReference>
<feature type="active site" description="Proton donor/acceptor" evidence="3">
    <location>
        <position position="269"/>
    </location>
</feature>
<keyword evidence="2 3" id="KW-0456">Lyase</keyword>
<comment type="subunit">
    <text evidence="3">Homotetramer.</text>
</comment>
<reference evidence="7" key="1">
    <citation type="submission" date="2011-02" db="EMBL/GenBank/DDBJ databases">
        <title>The complete sequence of chromosome of Deinococcus proteolyticus DSM 20540.</title>
        <authorList>
            <consortium name="US DOE Joint Genome Institute (JGI-PGF)"/>
            <person name="Lucas S."/>
            <person name="Copeland A."/>
            <person name="Lapidus A."/>
            <person name="Bruce D."/>
            <person name="Goodwin L."/>
            <person name="Pitluck S."/>
            <person name="Kyrpides N."/>
            <person name="Mavromatis K."/>
            <person name="Pagani I."/>
            <person name="Ivanova N."/>
            <person name="Ovchinnikova G."/>
            <person name="Zeytun A."/>
            <person name="Detter J.C."/>
            <person name="Han C."/>
            <person name="Land M."/>
            <person name="Hauser L."/>
            <person name="Markowitz V."/>
            <person name="Cheng J.-F."/>
            <person name="Hugenholtz P."/>
            <person name="Woyke T."/>
            <person name="Wu D."/>
            <person name="Pukall R."/>
            <person name="Steenblock K."/>
            <person name="Brambilla E."/>
            <person name="Klenk H.-P."/>
            <person name="Eisen J.A."/>
        </authorList>
    </citation>
    <scope>NUCLEOTIDE SEQUENCE [LARGE SCALE GENOMIC DNA]</scope>
    <source>
        <strain evidence="7">ATCC 35074 / DSM 20540 / JCM 6276 / NBRC 101906 / NCIMB 13154 / VKM Ac-1939 / CCM 2703 / MRP</strain>
    </source>
</reference>
<dbReference type="InterPro" id="IPR022761">
    <property type="entry name" value="Fumarate_lyase_N"/>
</dbReference>
<feature type="active site" evidence="3">
    <location>
        <position position="399"/>
    </location>
</feature>